<dbReference type="InterPro" id="IPR036291">
    <property type="entry name" value="NAD(P)-bd_dom_sf"/>
</dbReference>
<dbReference type="PANTHER" id="PTHR43477:SF1">
    <property type="entry name" value="DIHYDROANTICAPSIN 7-DEHYDROGENASE"/>
    <property type="match status" value="1"/>
</dbReference>
<evidence type="ECO:0000313" key="3">
    <source>
        <dbReference type="EMBL" id="PWW82158.1"/>
    </source>
</evidence>
<evidence type="ECO:0000256" key="1">
    <source>
        <dbReference type="ARBA" id="ARBA00006484"/>
    </source>
</evidence>
<dbReference type="OrthoDB" id="9804104at2"/>
<dbReference type="InterPro" id="IPR020904">
    <property type="entry name" value="Sc_DH/Rdtase_CS"/>
</dbReference>
<keyword evidence="2" id="KW-0560">Oxidoreductase</keyword>
<dbReference type="CDD" id="cd05233">
    <property type="entry name" value="SDR_c"/>
    <property type="match status" value="1"/>
</dbReference>
<evidence type="ECO:0000313" key="4">
    <source>
        <dbReference type="Proteomes" id="UP000246278"/>
    </source>
</evidence>
<dbReference type="NCBIfam" id="NF005559">
    <property type="entry name" value="PRK07231.1"/>
    <property type="match status" value="1"/>
</dbReference>
<name>A0A317T6B8_9CHLB</name>
<dbReference type="InterPro" id="IPR051122">
    <property type="entry name" value="SDR_DHRS6-like"/>
</dbReference>
<dbReference type="EMBL" id="PDNZ01000004">
    <property type="protein sequence ID" value="PWW82158.1"/>
    <property type="molecule type" value="Genomic_DNA"/>
</dbReference>
<dbReference type="RefSeq" id="WP_110023292.1">
    <property type="nucleotide sequence ID" value="NZ_PDNZ01000004.1"/>
</dbReference>
<dbReference type="GO" id="GO:0016491">
    <property type="term" value="F:oxidoreductase activity"/>
    <property type="evidence" value="ECO:0007669"/>
    <property type="project" value="UniProtKB-KW"/>
</dbReference>
<sequence length="243" mass="25838">MMMQGKKVIITGAASGIGLAAVRKFAGAGARVFGLDRKPDIASIGDDILNVTGICCDLTDISQIKTTLDGFLDDGNVDVLVNNAGINPSPSSLTDTSEALWQRLLDTNLTAIYRLTKAVMMHMQCGSIINISSILALSGANRNAAYATTKGAIISLTRAMARDHGPAIRVNCVCPGAVETEMFEEYLSRCEDPVRERKRICETLPLQRLGKPEDIAEAVFFLTSGSASWITGQVLVVDGGDSA</sequence>
<reference evidence="4" key="1">
    <citation type="submission" date="2017-10" db="EMBL/GenBank/DDBJ databases">
        <authorList>
            <person name="Gaisin V.A."/>
            <person name="Rysina M.S."/>
            <person name="Grouzdev D.S."/>
        </authorList>
    </citation>
    <scope>NUCLEOTIDE SEQUENCE [LARGE SCALE GENOMIC DNA]</scope>
    <source>
        <strain evidence="4">V1</strain>
    </source>
</reference>
<dbReference type="SUPFAM" id="SSF51735">
    <property type="entry name" value="NAD(P)-binding Rossmann-fold domains"/>
    <property type="match status" value="1"/>
</dbReference>
<dbReference type="PRINTS" id="PR00080">
    <property type="entry name" value="SDRFAMILY"/>
</dbReference>
<dbReference type="Gene3D" id="3.40.50.720">
    <property type="entry name" value="NAD(P)-binding Rossmann-like Domain"/>
    <property type="match status" value="1"/>
</dbReference>
<accession>A0A317T6B8</accession>
<protein>
    <submittedName>
        <fullName evidence="3">Short-chain dehydrogenase</fullName>
    </submittedName>
</protein>
<evidence type="ECO:0000256" key="2">
    <source>
        <dbReference type="ARBA" id="ARBA00023002"/>
    </source>
</evidence>
<dbReference type="PROSITE" id="PS00061">
    <property type="entry name" value="ADH_SHORT"/>
    <property type="match status" value="1"/>
</dbReference>
<keyword evidence="4" id="KW-1185">Reference proteome</keyword>
<dbReference type="PANTHER" id="PTHR43477">
    <property type="entry name" value="DIHYDROANTICAPSIN 7-DEHYDROGENASE"/>
    <property type="match status" value="1"/>
</dbReference>
<dbReference type="PRINTS" id="PR00081">
    <property type="entry name" value="GDHRDH"/>
</dbReference>
<comment type="caution">
    <text evidence="3">The sequence shown here is derived from an EMBL/GenBank/DDBJ whole genome shotgun (WGS) entry which is preliminary data.</text>
</comment>
<dbReference type="Proteomes" id="UP000246278">
    <property type="component" value="Unassembled WGS sequence"/>
</dbReference>
<dbReference type="Pfam" id="PF13561">
    <property type="entry name" value="adh_short_C2"/>
    <property type="match status" value="1"/>
</dbReference>
<proteinExistence type="inferred from homology"/>
<gene>
    <name evidence="3" type="ORF">CR164_07445</name>
</gene>
<dbReference type="InterPro" id="IPR002347">
    <property type="entry name" value="SDR_fam"/>
</dbReference>
<organism evidence="3 4">
    <name type="scientific">Prosthecochloris marina</name>
    <dbReference type="NCBI Taxonomy" id="2017681"/>
    <lineage>
        <taxon>Bacteria</taxon>
        <taxon>Pseudomonadati</taxon>
        <taxon>Chlorobiota</taxon>
        <taxon>Chlorobiia</taxon>
        <taxon>Chlorobiales</taxon>
        <taxon>Chlorobiaceae</taxon>
        <taxon>Prosthecochloris</taxon>
    </lineage>
</organism>
<dbReference type="AlphaFoldDB" id="A0A317T6B8"/>
<dbReference type="FunFam" id="3.40.50.720:FF:000084">
    <property type="entry name" value="Short-chain dehydrogenase reductase"/>
    <property type="match status" value="1"/>
</dbReference>
<comment type="similarity">
    <text evidence="1">Belongs to the short-chain dehydrogenases/reductases (SDR) family.</text>
</comment>